<comment type="subcellular location">
    <subcellularLocation>
        <location evidence="1">Membrane</location>
        <topology evidence="1">Multi-pass membrane protein</topology>
    </subcellularLocation>
</comment>
<keyword evidence="7" id="KW-1185">Reference proteome</keyword>
<reference evidence="6 7" key="1">
    <citation type="submission" date="2015-09" db="EMBL/GenBank/DDBJ databases">
        <title>Draft genome of the scarab beetle Oryctes borbonicus.</title>
        <authorList>
            <person name="Meyer J.M."/>
            <person name="Markov G.V."/>
            <person name="Baskaran P."/>
            <person name="Herrmann M."/>
            <person name="Sommer R.J."/>
            <person name="Roedelsperger C."/>
        </authorList>
    </citation>
    <scope>NUCLEOTIDE SEQUENCE [LARGE SCALE GENOMIC DNA]</scope>
    <source>
        <strain evidence="6">OB123</strain>
        <tissue evidence="6">Whole animal</tissue>
    </source>
</reference>
<dbReference type="InterPro" id="IPR003280">
    <property type="entry name" value="2pore_dom_K_chnl"/>
</dbReference>
<accession>A0A0T6BG50</accession>
<protein>
    <submittedName>
        <fullName evidence="6">Uncharacterized protein</fullName>
    </submittedName>
</protein>
<dbReference type="GO" id="GO:0015271">
    <property type="term" value="F:outward rectifier potassium channel activity"/>
    <property type="evidence" value="ECO:0007669"/>
    <property type="project" value="TreeGrafter"/>
</dbReference>
<evidence type="ECO:0000256" key="2">
    <source>
        <dbReference type="ARBA" id="ARBA00022692"/>
    </source>
</evidence>
<evidence type="ECO:0000256" key="4">
    <source>
        <dbReference type="ARBA" id="ARBA00023136"/>
    </source>
</evidence>
<proteinExistence type="predicted"/>
<dbReference type="GO" id="GO:0022841">
    <property type="term" value="F:potassium ion leak channel activity"/>
    <property type="evidence" value="ECO:0007669"/>
    <property type="project" value="TreeGrafter"/>
</dbReference>
<sequence length="168" mass="19287">MSNVYSSDPEGLEHKGPSFCSRLLKYSWKTISCLFSHITLVSMVVSYCILGALTFEKLEKENEIKVKKNISSIRNYAIDKLWNITYNGSRVLREEHFIQNSTEILKNFEHDLLTAITRHGWDGDENVEKVQWNLPGALFYSIIVITTIALISIYCGFLDLAYKLPMLS</sequence>
<keyword evidence="2 5" id="KW-0812">Transmembrane</keyword>
<evidence type="ECO:0000313" key="7">
    <source>
        <dbReference type="Proteomes" id="UP000051574"/>
    </source>
</evidence>
<evidence type="ECO:0000256" key="3">
    <source>
        <dbReference type="ARBA" id="ARBA00022989"/>
    </source>
</evidence>
<name>A0A0T6BG50_9SCAR</name>
<dbReference type="SUPFAM" id="SSF81324">
    <property type="entry name" value="Voltage-gated potassium channels"/>
    <property type="match status" value="1"/>
</dbReference>
<dbReference type="PANTHER" id="PTHR11003:SF334">
    <property type="entry name" value="FI03418P"/>
    <property type="match status" value="1"/>
</dbReference>
<dbReference type="Proteomes" id="UP000051574">
    <property type="component" value="Unassembled WGS sequence"/>
</dbReference>
<evidence type="ECO:0000313" key="6">
    <source>
        <dbReference type="EMBL" id="KRT86328.1"/>
    </source>
</evidence>
<evidence type="ECO:0000256" key="1">
    <source>
        <dbReference type="ARBA" id="ARBA00004141"/>
    </source>
</evidence>
<dbReference type="AlphaFoldDB" id="A0A0T6BG50"/>
<comment type="caution">
    <text evidence="6">The sequence shown here is derived from an EMBL/GenBank/DDBJ whole genome shotgun (WGS) entry which is preliminary data.</text>
</comment>
<dbReference type="PANTHER" id="PTHR11003">
    <property type="entry name" value="POTASSIUM CHANNEL, SUBFAMILY K"/>
    <property type="match status" value="1"/>
</dbReference>
<dbReference type="EMBL" id="LJIG01000612">
    <property type="protein sequence ID" value="KRT86328.1"/>
    <property type="molecule type" value="Genomic_DNA"/>
</dbReference>
<evidence type="ECO:0000256" key="5">
    <source>
        <dbReference type="SAM" id="Phobius"/>
    </source>
</evidence>
<dbReference type="GO" id="GO:0030322">
    <property type="term" value="P:stabilization of membrane potential"/>
    <property type="evidence" value="ECO:0007669"/>
    <property type="project" value="TreeGrafter"/>
</dbReference>
<keyword evidence="4 5" id="KW-0472">Membrane</keyword>
<organism evidence="6 7">
    <name type="scientific">Oryctes borbonicus</name>
    <dbReference type="NCBI Taxonomy" id="1629725"/>
    <lineage>
        <taxon>Eukaryota</taxon>
        <taxon>Metazoa</taxon>
        <taxon>Ecdysozoa</taxon>
        <taxon>Arthropoda</taxon>
        <taxon>Hexapoda</taxon>
        <taxon>Insecta</taxon>
        <taxon>Pterygota</taxon>
        <taxon>Neoptera</taxon>
        <taxon>Endopterygota</taxon>
        <taxon>Coleoptera</taxon>
        <taxon>Polyphaga</taxon>
        <taxon>Scarabaeiformia</taxon>
        <taxon>Scarabaeidae</taxon>
        <taxon>Dynastinae</taxon>
        <taxon>Oryctes</taxon>
    </lineage>
</organism>
<gene>
    <name evidence="6" type="ORF">AMK59_2047</name>
</gene>
<dbReference type="OrthoDB" id="297496at2759"/>
<feature type="transmembrane region" description="Helical" evidence="5">
    <location>
        <begin position="137"/>
        <end position="162"/>
    </location>
</feature>
<dbReference type="Gene3D" id="1.10.287.70">
    <property type="match status" value="1"/>
</dbReference>
<dbReference type="GO" id="GO:0005886">
    <property type="term" value="C:plasma membrane"/>
    <property type="evidence" value="ECO:0007669"/>
    <property type="project" value="TreeGrafter"/>
</dbReference>
<keyword evidence="3 5" id="KW-1133">Transmembrane helix</keyword>
<feature type="transmembrane region" description="Helical" evidence="5">
    <location>
        <begin position="31"/>
        <end position="53"/>
    </location>
</feature>